<evidence type="ECO:0000256" key="1">
    <source>
        <dbReference type="SAM" id="MobiDB-lite"/>
    </source>
</evidence>
<proteinExistence type="predicted"/>
<gene>
    <name evidence="3" type="ORF">G0U57_016241</name>
</gene>
<sequence length="122" mass="13762">MWGKGKMDPEAEVTYADLKFPPRSQQTDVKKAEPKPPAQKTSPWAWIAIVVILCVLFLVALISLSILYSRLLAGNLQLLEESEQAKRKMQQAEGRYSQLLQWALHTKICARESPSSNTSEPH</sequence>
<keyword evidence="4" id="KW-1185">Reference proteome</keyword>
<protein>
    <submittedName>
        <fullName evidence="3">Hepatic lectin-like</fullName>
    </submittedName>
</protein>
<feature type="transmembrane region" description="Helical" evidence="2">
    <location>
        <begin position="44"/>
        <end position="68"/>
    </location>
</feature>
<feature type="non-terminal residue" evidence="3">
    <location>
        <position position="1"/>
    </location>
</feature>
<comment type="caution">
    <text evidence="3">The sequence shown here is derived from an EMBL/GenBank/DDBJ whole genome shotgun (WGS) entry which is preliminary data.</text>
</comment>
<evidence type="ECO:0000313" key="4">
    <source>
        <dbReference type="Proteomes" id="UP000765507"/>
    </source>
</evidence>
<dbReference type="Proteomes" id="UP000765507">
    <property type="component" value="Unassembled WGS sequence"/>
</dbReference>
<feature type="region of interest" description="Disordered" evidence="1">
    <location>
        <begin position="1"/>
        <end position="40"/>
    </location>
</feature>
<dbReference type="AlphaFoldDB" id="A0A8T1T1T6"/>
<accession>A0A8T1T1T6</accession>
<evidence type="ECO:0000256" key="2">
    <source>
        <dbReference type="SAM" id="Phobius"/>
    </source>
</evidence>
<evidence type="ECO:0000313" key="3">
    <source>
        <dbReference type="EMBL" id="KAG6934830.1"/>
    </source>
</evidence>
<keyword evidence="2" id="KW-0812">Transmembrane</keyword>
<keyword evidence="2" id="KW-1133">Transmembrane helix</keyword>
<dbReference type="OrthoDB" id="9425114at2759"/>
<name>A0A8T1T1T6_CHESE</name>
<organism evidence="3 4">
    <name type="scientific">Chelydra serpentina</name>
    <name type="common">Snapping turtle</name>
    <name type="synonym">Testudo serpentina</name>
    <dbReference type="NCBI Taxonomy" id="8475"/>
    <lineage>
        <taxon>Eukaryota</taxon>
        <taxon>Metazoa</taxon>
        <taxon>Chordata</taxon>
        <taxon>Craniata</taxon>
        <taxon>Vertebrata</taxon>
        <taxon>Euteleostomi</taxon>
        <taxon>Archelosauria</taxon>
        <taxon>Testudinata</taxon>
        <taxon>Testudines</taxon>
        <taxon>Cryptodira</taxon>
        <taxon>Durocryptodira</taxon>
        <taxon>Americhelydia</taxon>
        <taxon>Chelydroidea</taxon>
        <taxon>Chelydridae</taxon>
        <taxon>Chelydra</taxon>
    </lineage>
</organism>
<reference evidence="3 4" key="1">
    <citation type="journal article" date="2020" name="G3 (Bethesda)">
        <title>Draft Genome of the Common Snapping Turtle, Chelydra serpentina, a Model for Phenotypic Plasticity in Reptiles.</title>
        <authorList>
            <person name="Das D."/>
            <person name="Singh S.K."/>
            <person name="Bierstedt J."/>
            <person name="Erickson A."/>
            <person name="Galli G.L.J."/>
            <person name="Crossley D.A. 2nd"/>
            <person name="Rhen T."/>
        </authorList>
    </citation>
    <scope>NUCLEOTIDE SEQUENCE [LARGE SCALE GENOMIC DNA]</scope>
    <source>
        <strain evidence="3">KW</strain>
    </source>
</reference>
<dbReference type="EMBL" id="JAHGAV010000051">
    <property type="protein sequence ID" value="KAG6934830.1"/>
    <property type="molecule type" value="Genomic_DNA"/>
</dbReference>
<keyword evidence="2" id="KW-0472">Membrane</keyword>